<evidence type="ECO:0000313" key="2">
    <source>
        <dbReference type="Proteomes" id="UP001055153"/>
    </source>
</evidence>
<proteinExistence type="predicted"/>
<evidence type="ECO:0000313" key="1">
    <source>
        <dbReference type="EMBL" id="GJD99896.1"/>
    </source>
</evidence>
<gene>
    <name evidence="1" type="ORF">GMJLKIPL_1814</name>
</gene>
<accession>A0ABQ4S9W3</accession>
<comment type="caution">
    <text evidence="1">The sequence shown here is derived from an EMBL/GenBank/DDBJ whole genome shotgun (WGS) entry which is preliminary data.</text>
</comment>
<dbReference type="RefSeq" id="WP_238234773.1">
    <property type="nucleotide sequence ID" value="NZ_BPQQ01000018.1"/>
</dbReference>
<reference evidence="1" key="1">
    <citation type="journal article" date="2021" name="Front. Microbiol.">
        <title>Comprehensive Comparative Genomics and Phenotyping of Methylobacterium Species.</title>
        <authorList>
            <person name="Alessa O."/>
            <person name="Ogura Y."/>
            <person name="Fujitani Y."/>
            <person name="Takami H."/>
            <person name="Hayashi T."/>
            <person name="Sahin N."/>
            <person name="Tani A."/>
        </authorList>
    </citation>
    <scope>NUCLEOTIDE SEQUENCE</scope>
    <source>
        <strain evidence="1">DSM 17168</strain>
    </source>
</reference>
<dbReference type="EMBL" id="BPQQ01000018">
    <property type="protein sequence ID" value="GJD99896.1"/>
    <property type="molecule type" value="Genomic_DNA"/>
</dbReference>
<reference evidence="1" key="2">
    <citation type="submission" date="2021-08" db="EMBL/GenBank/DDBJ databases">
        <authorList>
            <person name="Tani A."/>
            <person name="Ola A."/>
            <person name="Ogura Y."/>
            <person name="Katsura K."/>
            <person name="Hayashi T."/>
        </authorList>
    </citation>
    <scope>NUCLEOTIDE SEQUENCE</scope>
    <source>
        <strain evidence="1">DSM 17168</strain>
    </source>
</reference>
<name>A0ABQ4S9W3_9HYPH</name>
<sequence>MTFECTGIAFIVAHLTCTAPETQVDAARFCRVAAPIRYSRQDTAETRRQIRAHNAAGVAACGWGRR</sequence>
<organism evidence="1 2">
    <name type="scientific">Methylobacterium isbiliense</name>
    <dbReference type="NCBI Taxonomy" id="315478"/>
    <lineage>
        <taxon>Bacteria</taxon>
        <taxon>Pseudomonadati</taxon>
        <taxon>Pseudomonadota</taxon>
        <taxon>Alphaproteobacteria</taxon>
        <taxon>Hyphomicrobiales</taxon>
        <taxon>Methylobacteriaceae</taxon>
        <taxon>Methylobacterium</taxon>
    </lineage>
</organism>
<protein>
    <submittedName>
        <fullName evidence="1">Uncharacterized protein</fullName>
    </submittedName>
</protein>
<keyword evidence="2" id="KW-1185">Reference proteome</keyword>
<dbReference type="Proteomes" id="UP001055153">
    <property type="component" value="Unassembled WGS sequence"/>
</dbReference>